<feature type="region of interest" description="Disordered" evidence="1">
    <location>
        <begin position="25"/>
        <end position="70"/>
    </location>
</feature>
<evidence type="ECO:0000313" key="4">
    <source>
        <dbReference type="EMBL" id="MDV2467616.1"/>
    </source>
</evidence>
<evidence type="ECO:0000313" key="6">
    <source>
        <dbReference type="Proteomes" id="UP001278188"/>
    </source>
</evidence>
<dbReference type="Proteomes" id="UP001278188">
    <property type="component" value="Unassembled WGS sequence"/>
</dbReference>
<evidence type="ECO:0000256" key="1">
    <source>
        <dbReference type="SAM" id="MobiDB-lite"/>
    </source>
</evidence>
<evidence type="ECO:0000313" key="3">
    <source>
        <dbReference type="EMBL" id="AXY57479.1"/>
    </source>
</evidence>
<dbReference type="KEGG" id="achi:CDG60_13430"/>
<feature type="chain" id="PRO_5017684882" evidence="2">
    <location>
        <begin position="22"/>
        <end position="70"/>
    </location>
</feature>
<accession>A0A3B7M4R0</accession>
<dbReference type="RefSeq" id="WP_087511962.1">
    <property type="nucleotide sequence ID" value="NZ_CP032134.1"/>
</dbReference>
<keyword evidence="6" id="KW-1185">Reference proteome</keyword>
<evidence type="ECO:0000313" key="5">
    <source>
        <dbReference type="Proteomes" id="UP000263753"/>
    </source>
</evidence>
<sequence>MKLAQILLASTFALTAATTFAATAEQPKEEKVIVSTQELPADAATDATSAQPAAEQPASASAATDAQPAQ</sequence>
<protein>
    <submittedName>
        <fullName evidence="3">Uncharacterized protein</fullName>
    </submittedName>
</protein>
<dbReference type="Proteomes" id="UP000263753">
    <property type="component" value="Chromosome"/>
</dbReference>
<reference evidence="4 6" key="3">
    <citation type="submission" date="2023-06" db="EMBL/GenBank/DDBJ databases">
        <title>Genomic Analysis of Acinetobacter Strains Recovered from South Australian Aquatic Samples provides Insights into the Circulation of Antibiotic Resistance determinants in the Environment.</title>
        <authorList>
            <person name="Tobin L."/>
            <person name="Jarocki V.M."/>
            <person name="Kenyon J."/>
            <person name="Drigo B."/>
            <person name="Donner E."/>
            <person name="Djordjevic S.P."/>
            <person name="Hamidian M."/>
        </authorList>
    </citation>
    <scope>NUCLEOTIDE SEQUENCE [LARGE SCALE GENOMIC DNA]</scope>
    <source>
        <strain evidence="4 6">SAAc652</strain>
    </source>
</reference>
<dbReference type="AlphaFoldDB" id="A0A3B7M4R0"/>
<dbReference type="EMBL" id="JASVDY010000001">
    <property type="protein sequence ID" value="MDV2467616.1"/>
    <property type="molecule type" value="Genomic_DNA"/>
</dbReference>
<reference evidence="5" key="1">
    <citation type="submission" date="2018-09" db="EMBL/GenBank/DDBJ databases">
        <title>The complete genome of Acinetobacter sp. strain WCHAc010005.</title>
        <authorList>
            <person name="Hu Y."/>
            <person name="Long H."/>
            <person name="Feng Y."/>
            <person name="Zong Z."/>
        </authorList>
    </citation>
    <scope>NUCLEOTIDE SEQUENCE [LARGE SCALE GENOMIC DNA]</scope>
    <source>
        <strain evidence="5">WCHAc010005</strain>
    </source>
</reference>
<feature type="compositionally biased region" description="Low complexity" evidence="1">
    <location>
        <begin position="40"/>
        <end position="70"/>
    </location>
</feature>
<reference evidence="3" key="2">
    <citation type="journal article" date="2019" name="J. Microbiol.">
        <title>Acinetobacter chinensis, a novel Acinetobacter species, carrying blaNDM-1, recovered from hospital sewage.</title>
        <authorList>
            <person name="Hu Y."/>
            <person name="Feng Y."/>
            <person name="Qin J."/>
            <person name="Zhang X."/>
            <person name="Zong Z."/>
        </authorList>
    </citation>
    <scope>NUCLEOTIDE SEQUENCE</scope>
    <source>
        <strain evidence="3">WCHAc010005</strain>
    </source>
</reference>
<dbReference type="EMBL" id="CP032134">
    <property type="protein sequence ID" value="AXY57479.1"/>
    <property type="molecule type" value="Genomic_DNA"/>
</dbReference>
<gene>
    <name evidence="3" type="ORF">CDG60_13430</name>
    <name evidence="4" type="ORF">QR674_01285</name>
</gene>
<name>A0A3B7M4R0_9GAMM</name>
<keyword evidence="2" id="KW-0732">Signal</keyword>
<evidence type="ECO:0000256" key="2">
    <source>
        <dbReference type="SAM" id="SignalP"/>
    </source>
</evidence>
<proteinExistence type="predicted"/>
<feature type="signal peptide" evidence="2">
    <location>
        <begin position="1"/>
        <end position="21"/>
    </location>
</feature>
<organism evidence="3 5">
    <name type="scientific">Acinetobacter chinensis</name>
    <dbReference type="NCBI Taxonomy" id="2004650"/>
    <lineage>
        <taxon>Bacteria</taxon>
        <taxon>Pseudomonadati</taxon>
        <taxon>Pseudomonadota</taxon>
        <taxon>Gammaproteobacteria</taxon>
        <taxon>Moraxellales</taxon>
        <taxon>Moraxellaceae</taxon>
        <taxon>Acinetobacter</taxon>
    </lineage>
</organism>